<evidence type="ECO:0008006" key="4">
    <source>
        <dbReference type="Google" id="ProtNLM"/>
    </source>
</evidence>
<dbReference type="KEGG" id="mam:Mesau_00008"/>
<feature type="transmembrane region" description="Helical" evidence="1">
    <location>
        <begin position="12"/>
        <end position="40"/>
    </location>
</feature>
<evidence type="ECO:0000256" key="1">
    <source>
        <dbReference type="SAM" id="Phobius"/>
    </source>
</evidence>
<name>L0KDR2_MESAW</name>
<dbReference type="eggNOG" id="ENOG5032SZF">
    <property type="taxonomic scope" value="Bacteria"/>
</dbReference>
<evidence type="ECO:0000313" key="2">
    <source>
        <dbReference type="EMBL" id="AGB42514.1"/>
    </source>
</evidence>
<keyword evidence="1" id="KW-1133">Transmembrane helix</keyword>
<sequence>MKFLDWIVRLEWAVAAAAAIVFYGATGVSWWLFALLILAPDLSMLGYLGGPRVGAIAYNALHILIVPVLVLLAGHLAGSAVGNAVALIWIAHIAIDRALGYGFKLSTGFQDTHLGRIGRKSERDVQSLTRSPG</sequence>
<dbReference type="GeneID" id="90987560"/>
<organism evidence="2 3">
    <name type="scientific">Mesorhizobium australicum (strain HAMBI 3006 / LMG 24608 / WSM2073)</name>
    <dbReference type="NCBI Taxonomy" id="754035"/>
    <lineage>
        <taxon>Bacteria</taxon>
        <taxon>Pseudomonadati</taxon>
        <taxon>Pseudomonadota</taxon>
        <taxon>Alphaproteobacteria</taxon>
        <taxon>Hyphomicrobiales</taxon>
        <taxon>Phyllobacteriaceae</taxon>
        <taxon>Mesorhizobium</taxon>
    </lineage>
</organism>
<dbReference type="Pfam" id="PF14079">
    <property type="entry name" value="DUF4260"/>
    <property type="match status" value="1"/>
</dbReference>
<evidence type="ECO:0000313" key="3">
    <source>
        <dbReference type="Proteomes" id="UP000010998"/>
    </source>
</evidence>
<dbReference type="Proteomes" id="UP000010998">
    <property type="component" value="Chromosome"/>
</dbReference>
<dbReference type="InterPro" id="IPR025356">
    <property type="entry name" value="DUF4260"/>
</dbReference>
<keyword evidence="1" id="KW-0812">Transmembrane</keyword>
<proteinExistence type="predicted"/>
<keyword evidence="3" id="KW-1185">Reference proteome</keyword>
<protein>
    <recommendedName>
        <fullName evidence="4">DUF4260 domain-containing protein</fullName>
    </recommendedName>
</protein>
<feature type="transmembrane region" description="Helical" evidence="1">
    <location>
        <begin position="60"/>
        <end position="90"/>
    </location>
</feature>
<dbReference type="AlphaFoldDB" id="L0KDR2"/>
<reference evidence="3" key="1">
    <citation type="submission" date="2012-02" db="EMBL/GenBank/DDBJ databases">
        <title>Complete sequence of Mesorhizobium australicum WSM2073.</title>
        <authorList>
            <person name="Lucas S."/>
            <person name="Han J."/>
            <person name="Lapidus A."/>
            <person name="Cheng J.-F."/>
            <person name="Goodwin L."/>
            <person name="Pitluck S."/>
            <person name="Peters L."/>
            <person name="Gu W."/>
            <person name="Detter J.C."/>
            <person name="Han C."/>
            <person name="Tapia R."/>
            <person name="Land M."/>
            <person name="Hauser L."/>
            <person name="Kyrpides N."/>
            <person name="Ivanova N."/>
            <person name="Pagani I."/>
            <person name="Reeve W.G."/>
            <person name="Howieson J.G."/>
            <person name="Tiwari R.P."/>
            <person name="O'Hara G.W."/>
            <person name="Atkins C.A."/>
            <person name="Ronson C.W."/>
            <person name="Nandasena K.G."/>
            <person name="Woyke T."/>
        </authorList>
    </citation>
    <scope>NUCLEOTIDE SEQUENCE [LARGE SCALE GENOMIC DNA]</scope>
    <source>
        <strain evidence="3">LMG 24608 / HAMBI 3006 / WSM2073</strain>
    </source>
</reference>
<dbReference type="HOGENOM" id="CLU_144225_0_0_5"/>
<dbReference type="STRING" id="754035.Mesau_00008"/>
<gene>
    <name evidence="2" type="ordered locus">Mesau_00008</name>
</gene>
<keyword evidence="1" id="KW-0472">Membrane</keyword>
<dbReference type="EMBL" id="CP003358">
    <property type="protein sequence ID" value="AGB42514.1"/>
    <property type="molecule type" value="Genomic_DNA"/>
</dbReference>
<accession>L0KDR2</accession>
<dbReference type="RefSeq" id="WP_015313994.1">
    <property type="nucleotide sequence ID" value="NC_019973.1"/>
</dbReference>
<dbReference type="OrthoDB" id="9813911at2"/>